<dbReference type="GO" id="GO:0019693">
    <property type="term" value="P:ribose phosphate metabolic process"/>
    <property type="evidence" value="ECO:0007669"/>
    <property type="project" value="TreeGrafter"/>
</dbReference>
<dbReference type="InterPro" id="IPR015797">
    <property type="entry name" value="NUDIX_hydrolase-like_dom_sf"/>
</dbReference>
<dbReference type="EMBL" id="GIBP01008809">
    <property type="protein sequence ID" value="NDV37778.1"/>
    <property type="molecule type" value="Transcribed_RNA"/>
</dbReference>
<accession>A0A6B2LM31</accession>
<protein>
    <recommendedName>
        <fullName evidence="2">Nudix hydrolase domain-containing protein</fullName>
    </recommendedName>
</protein>
<dbReference type="AlphaFoldDB" id="A0A6B2LM31"/>
<dbReference type="GO" id="GO:0047631">
    <property type="term" value="F:ADP-ribose diphosphatase activity"/>
    <property type="evidence" value="ECO:0007669"/>
    <property type="project" value="TreeGrafter"/>
</dbReference>
<keyword evidence="1" id="KW-0378">Hydrolase</keyword>
<name>A0A6B2LM31_9EUKA</name>
<reference evidence="3" key="1">
    <citation type="journal article" date="2020" name="J. Eukaryot. Microbiol.">
        <title>De novo Sequencing, Assembly and Annotation of the Transcriptome for the Free-Living Testate Amoeba Arcella intermedia.</title>
        <authorList>
            <person name="Ribeiro G.M."/>
            <person name="Porfirio-Sousa A.L."/>
            <person name="Maurer-Alcala X.X."/>
            <person name="Katz L.A."/>
            <person name="Lahr D.J.G."/>
        </authorList>
    </citation>
    <scope>NUCLEOTIDE SEQUENCE</scope>
</reference>
<dbReference type="Pfam" id="PF00293">
    <property type="entry name" value="NUDIX"/>
    <property type="match status" value="1"/>
</dbReference>
<feature type="domain" description="Nudix hydrolase" evidence="2">
    <location>
        <begin position="1"/>
        <end position="136"/>
    </location>
</feature>
<proteinExistence type="predicted"/>
<evidence type="ECO:0000256" key="1">
    <source>
        <dbReference type="ARBA" id="ARBA00022801"/>
    </source>
</evidence>
<dbReference type="Gene3D" id="3.90.79.10">
    <property type="entry name" value="Nucleoside Triphosphate Pyrophosphohydrolase"/>
    <property type="match status" value="1"/>
</dbReference>
<dbReference type="GO" id="GO:0006753">
    <property type="term" value="P:nucleoside phosphate metabolic process"/>
    <property type="evidence" value="ECO:0007669"/>
    <property type="project" value="TreeGrafter"/>
</dbReference>
<dbReference type="PANTHER" id="PTHR11839">
    <property type="entry name" value="UDP/ADP-SUGAR PYROPHOSPHATASE"/>
    <property type="match status" value="1"/>
</dbReference>
<dbReference type="GO" id="GO:0005634">
    <property type="term" value="C:nucleus"/>
    <property type="evidence" value="ECO:0007669"/>
    <property type="project" value="TreeGrafter"/>
</dbReference>
<dbReference type="PANTHER" id="PTHR11839:SF1">
    <property type="entry name" value="ADP-SUGAR PYROPHOSPHATASE"/>
    <property type="match status" value="1"/>
</dbReference>
<dbReference type="InterPro" id="IPR000086">
    <property type="entry name" value="NUDIX_hydrolase_dom"/>
</dbReference>
<dbReference type="CDD" id="cd18888">
    <property type="entry name" value="NUDIX_ADPRase_Nudt5"/>
    <property type="match status" value="1"/>
</dbReference>
<dbReference type="SUPFAM" id="SSF55811">
    <property type="entry name" value="Nudix"/>
    <property type="match status" value="1"/>
</dbReference>
<evidence type="ECO:0000313" key="3">
    <source>
        <dbReference type="EMBL" id="NDV37778.1"/>
    </source>
</evidence>
<organism evidence="3">
    <name type="scientific">Arcella intermedia</name>
    <dbReference type="NCBI Taxonomy" id="1963864"/>
    <lineage>
        <taxon>Eukaryota</taxon>
        <taxon>Amoebozoa</taxon>
        <taxon>Tubulinea</taxon>
        <taxon>Elardia</taxon>
        <taxon>Arcellinida</taxon>
        <taxon>Sphaerothecina</taxon>
        <taxon>Arcellidae</taxon>
        <taxon>Arcella</taxon>
    </lineage>
</organism>
<evidence type="ECO:0000259" key="2">
    <source>
        <dbReference type="PROSITE" id="PS51462"/>
    </source>
</evidence>
<dbReference type="PROSITE" id="PS51462">
    <property type="entry name" value="NUDIX"/>
    <property type="match status" value="1"/>
</dbReference>
<sequence>MCVLKKRDAKDRILLVLQHRPAVSNLSLEFPAGLVDHKDPTIESAALREVKEECGYVGRVVNLSPTLSYDPGLTSASLSFVHIEIDEDDPINVIPKPQLEEEEWIETLVVEKDNLLETIHKIVQERKCFVDAKLYTFAYAGHILK</sequence>